<proteinExistence type="predicted"/>
<gene>
    <name evidence="2" type="primary">Cnig_chr_IV.g15833</name>
    <name evidence="2" type="ORF">B9Z55_015833</name>
</gene>
<feature type="compositionally biased region" description="Low complexity" evidence="1">
    <location>
        <begin position="186"/>
        <end position="201"/>
    </location>
</feature>
<protein>
    <recommendedName>
        <fullName evidence="4">Chromo domain-containing protein</fullName>
    </recommendedName>
</protein>
<comment type="caution">
    <text evidence="2">The sequence shown here is derived from an EMBL/GenBank/DDBJ whole genome shotgun (WGS) entry which is preliminary data.</text>
</comment>
<feature type="region of interest" description="Disordered" evidence="1">
    <location>
        <begin position="373"/>
        <end position="398"/>
    </location>
</feature>
<feature type="compositionally biased region" description="Polar residues" evidence="1">
    <location>
        <begin position="261"/>
        <end position="285"/>
    </location>
</feature>
<feature type="compositionally biased region" description="Pro residues" evidence="1">
    <location>
        <begin position="215"/>
        <end position="229"/>
    </location>
</feature>
<dbReference type="EMBL" id="PDUG01000004">
    <property type="protein sequence ID" value="PIC37065.1"/>
    <property type="molecule type" value="Genomic_DNA"/>
</dbReference>
<evidence type="ECO:0000313" key="2">
    <source>
        <dbReference type="EMBL" id="PIC37065.1"/>
    </source>
</evidence>
<dbReference type="Proteomes" id="UP000230233">
    <property type="component" value="Chromosome IV"/>
</dbReference>
<accession>A0A2G5UBY1</accession>
<dbReference type="OrthoDB" id="10426368at2759"/>
<reference evidence="3" key="1">
    <citation type="submission" date="2017-10" db="EMBL/GenBank/DDBJ databases">
        <title>Rapid genome shrinkage in a self-fertile nematode reveals novel sperm competition proteins.</title>
        <authorList>
            <person name="Yin D."/>
            <person name="Schwarz E.M."/>
            <person name="Thomas C.G."/>
            <person name="Felde R.L."/>
            <person name="Korf I.F."/>
            <person name="Cutter A.D."/>
            <person name="Schartner C.M."/>
            <person name="Ralston E.J."/>
            <person name="Meyer B.J."/>
            <person name="Haag E.S."/>
        </authorList>
    </citation>
    <scope>NUCLEOTIDE SEQUENCE [LARGE SCALE GENOMIC DNA]</scope>
    <source>
        <strain evidence="3">JU1422</strain>
    </source>
</reference>
<organism evidence="2 3">
    <name type="scientific">Caenorhabditis nigoni</name>
    <dbReference type="NCBI Taxonomy" id="1611254"/>
    <lineage>
        <taxon>Eukaryota</taxon>
        <taxon>Metazoa</taxon>
        <taxon>Ecdysozoa</taxon>
        <taxon>Nematoda</taxon>
        <taxon>Chromadorea</taxon>
        <taxon>Rhabditida</taxon>
        <taxon>Rhabditina</taxon>
        <taxon>Rhabditomorpha</taxon>
        <taxon>Rhabditoidea</taxon>
        <taxon>Rhabditidae</taxon>
        <taxon>Peloderinae</taxon>
        <taxon>Caenorhabditis</taxon>
    </lineage>
</organism>
<feature type="compositionally biased region" description="Polar residues" evidence="1">
    <location>
        <begin position="31"/>
        <end position="44"/>
    </location>
</feature>
<feature type="compositionally biased region" description="Basic and acidic residues" evidence="1">
    <location>
        <begin position="288"/>
        <end position="307"/>
    </location>
</feature>
<name>A0A2G5UBY1_9PELO</name>
<dbReference type="AlphaFoldDB" id="A0A2G5UBY1"/>
<keyword evidence="3" id="KW-1185">Reference proteome</keyword>
<evidence type="ECO:0000256" key="1">
    <source>
        <dbReference type="SAM" id="MobiDB-lite"/>
    </source>
</evidence>
<evidence type="ECO:0008006" key="4">
    <source>
        <dbReference type="Google" id="ProtNLM"/>
    </source>
</evidence>
<sequence>MSDPPPTPPGLLHDSSLPQSPLIVATDDGTESSGPPSSINLNQTQMTQLVPISQVDPRRFEYLANRLKNQMSSGGAGQVEGQAAPLNFTDVAATFRNILVDSKAEDLHNFMNTMVDQPGTSNGSSDLLTLLGNSLTIPGPPEPSKDLPGPSELSKDVPGPSEPSKELPGPSESFKESDTSIQPQIASYRSSDPSTSSTAKSDQPEGSTVETQPDLPGPSEPSNPSPPIQPESSTNSSDVSKTDHPESSSSEAKSDLPGPSEPSNQSVMPSTSTVDQPESSKSSVRPATDAKDASTDGLEKPRQSERPKAKRSTKQSRSSRQSSSVKLDSTEQSFPKADQPEPSGSSGQSIDSHPSGTYITEFKRCYPCKMRRKLEEPGPSEQLEDQEQGSKPKKRKNARVENEYFVDRIIDCRCVRGVLSLRTYWEGPYPAEWLRIENFVNWKENNPVFIYIVNNFEKFRKCYRQWKNKPTEDIYESEFDWVDDKISTNQINRPIDEEWSNWDNNWPKIKSIRTTRFPEKFTTRETQDTSDYSWEKHAQDMEMAQLNTAVKLAISSQGKGSSKERWEPVSELVKRDYPIHLPLENGENLVDFVAKNGSMSLLTLLLERGAFPSVQLSTPIESIVEEYLDKVTTIIEKEIPGMFPNLKIGSNAEDFKSMLKSLVSVPFRTLGQIQKELNVQIREGQKFGLMVVQMESNMANFCRSEKTTEFELFFNEQRLQPKLANLFEATPLQGPNRLEFDFPKASGNFLVVVPVWFTETA</sequence>
<feature type="compositionally biased region" description="Polar residues" evidence="1">
    <location>
        <begin position="342"/>
        <end position="356"/>
    </location>
</feature>
<evidence type="ECO:0000313" key="3">
    <source>
        <dbReference type="Proteomes" id="UP000230233"/>
    </source>
</evidence>
<feature type="region of interest" description="Disordered" evidence="1">
    <location>
        <begin position="1"/>
        <end position="44"/>
    </location>
</feature>
<feature type="region of interest" description="Disordered" evidence="1">
    <location>
        <begin position="118"/>
        <end position="356"/>
    </location>
</feature>
<feature type="compositionally biased region" description="Low complexity" evidence="1">
    <location>
        <begin position="315"/>
        <end position="324"/>
    </location>
</feature>
<feature type="compositionally biased region" description="Polar residues" evidence="1">
    <location>
        <begin position="118"/>
        <end position="136"/>
    </location>
</feature>